<proteinExistence type="predicted"/>
<accession>A0A511Z9D9</accession>
<sequence length="49" mass="5478">MGGRHSLEKGGVYMVTYEAMNMLFQFGMLFAAMVTAIVAMIALFTNRKK</sequence>
<keyword evidence="1" id="KW-0812">Transmembrane</keyword>
<keyword evidence="1" id="KW-0472">Membrane</keyword>
<comment type="caution">
    <text evidence="2">The sequence shown here is derived from an EMBL/GenBank/DDBJ whole genome shotgun (WGS) entry which is preliminary data.</text>
</comment>
<evidence type="ECO:0000313" key="2">
    <source>
        <dbReference type="EMBL" id="GEN84055.1"/>
    </source>
</evidence>
<keyword evidence="3" id="KW-1185">Reference proteome</keyword>
<evidence type="ECO:0008006" key="4">
    <source>
        <dbReference type="Google" id="ProtNLM"/>
    </source>
</evidence>
<feature type="transmembrane region" description="Helical" evidence="1">
    <location>
        <begin position="22"/>
        <end position="44"/>
    </location>
</feature>
<organism evidence="2 3">
    <name type="scientific">Sporosarcina luteola</name>
    <dbReference type="NCBI Taxonomy" id="582850"/>
    <lineage>
        <taxon>Bacteria</taxon>
        <taxon>Bacillati</taxon>
        <taxon>Bacillota</taxon>
        <taxon>Bacilli</taxon>
        <taxon>Bacillales</taxon>
        <taxon>Caryophanaceae</taxon>
        <taxon>Sporosarcina</taxon>
    </lineage>
</organism>
<dbReference type="Proteomes" id="UP000321901">
    <property type="component" value="Unassembled WGS sequence"/>
</dbReference>
<dbReference type="EMBL" id="BJYL01000032">
    <property type="protein sequence ID" value="GEN84055.1"/>
    <property type="molecule type" value="Genomic_DNA"/>
</dbReference>
<dbReference type="AlphaFoldDB" id="A0A511Z9D9"/>
<dbReference type="InterPro" id="IPR031616">
    <property type="entry name" value="BsrE-like"/>
</dbReference>
<protein>
    <recommendedName>
        <fullName evidence="4">Holin-like toxin</fullName>
    </recommendedName>
</protein>
<dbReference type="Pfam" id="PF16935">
    <property type="entry name" value="Hol_Tox"/>
    <property type="match status" value="1"/>
</dbReference>
<keyword evidence="1" id="KW-1133">Transmembrane helix</keyword>
<name>A0A511Z9D9_9BACL</name>
<reference evidence="2 3" key="1">
    <citation type="submission" date="2019-07" db="EMBL/GenBank/DDBJ databases">
        <title>Whole genome shotgun sequence of Sporosarcina luteola NBRC 105378.</title>
        <authorList>
            <person name="Hosoyama A."/>
            <person name="Uohara A."/>
            <person name="Ohji S."/>
            <person name="Ichikawa N."/>
        </authorList>
    </citation>
    <scope>NUCLEOTIDE SEQUENCE [LARGE SCALE GENOMIC DNA]</scope>
    <source>
        <strain evidence="2 3">NBRC 105378</strain>
    </source>
</reference>
<evidence type="ECO:0000313" key="3">
    <source>
        <dbReference type="Proteomes" id="UP000321901"/>
    </source>
</evidence>
<evidence type="ECO:0000256" key="1">
    <source>
        <dbReference type="SAM" id="Phobius"/>
    </source>
</evidence>
<gene>
    <name evidence="2" type="ORF">SLU01_23670</name>
</gene>